<feature type="transmembrane region" description="Helical" evidence="1">
    <location>
        <begin position="62"/>
        <end position="84"/>
    </location>
</feature>
<dbReference type="AlphaFoldDB" id="A0A1H1VNV2"/>
<keyword evidence="1" id="KW-0472">Membrane</keyword>
<dbReference type="Proteomes" id="UP000243426">
    <property type="component" value="Chromosome I"/>
</dbReference>
<reference evidence="3" key="1">
    <citation type="submission" date="2016-10" db="EMBL/GenBank/DDBJ databases">
        <authorList>
            <person name="Varghese N."/>
            <person name="Submissions S."/>
        </authorList>
    </citation>
    <scope>NUCLEOTIDE SEQUENCE [LARGE SCALE GENOMIC DNA]</scope>
    <source>
        <strain evidence="3">2SM5</strain>
    </source>
</reference>
<dbReference type="STRING" id="797277.SAMN05216198_2995"/>
<feature type="transmembrane region" description="Helical" evidence="1">
    <location>
        <begin position="21"/>
        <end position="42"/>
    </location>
</feature>
<evidence type="ECO:0000256" key="1">
    <source>
        <dbReference type="SAM" id="Phobius"/>
    </source>
</evidence>
<gene>
    <name evidence="2" type="ORF">SAMN05216198_2995</name>
</gene>
<organism evidence="2 3">
    <name type="scientific">Halopseudomonas litoralis</name>
    <dbReference type="NCBI Taxonomy" id="797277"/>
    <lineage>
        <taxon>Bacteria</taxon>
        <taxon>Pseudomonadati</taxon>
        <taxon>Pseudomonadota</taxon>
        <taxon>Gammaproteobacteria</taxon>
        <taxon>Pseudomonadales</taxon>
        <taxon>Pseudomonadaceae</taxon>
        <taxon>Halopseudomonas</taxon>
    </lineage>
</organism>
<protein>
    <submittedName>
        <fullName evidence="2">Uncharacterized protein</fullName>
    </submittedName>
</protein>
<evidence type="ECO:0000313" key="3">
    <source>
        <dbReference type="Proteomes" id="UP000243426"/>
    </source>
</evidence>
<keyword evidence="1" id="KW-0812">Transmembrane</keyword>
<proteinExistence type="predicted"/>
<accession>A0A1H1VNV2</accession>
<evidence type="ECO:0000313" key="2">
    <source>
        <dbReference type="EMBL" id="SDS86614.1"/>
    </source>
</evidence>
<dbReference type="EMBL" id="LT629748">
    <property type="protein sequence ID" value="SDS86614.1"/>
    <property type="molecule type" value="Genomic_DNA"/>
</dbReference>
<sequence length="114" mass="13122">MNRNNSVDTVLRLPLTFVTRVSYIVPWLLSMPLTGMLFGWHMGRFTVLGYASAIFDNSWSVWYEPALIVAVNLAVFCLLSWIWYQMLRVFMFFYLKAVMGKNSLGLDRATNGPT</sequence>
<keyword evidence="3" id="KW-1185">Reference proteome</keyword>
<keyword evidence="1" id="KW-1133">Transmembrane helix</keyword>
<name>A0A1H1VNV2_9GAMM</name>